<dbReference type="Gene3D" id="3.90.280.10">
    <property type="entry name" value="PEBP-like"/>
    <property type="match status" value="1"/>
</dbReference>
<dbReference type="EMBL" id="CP155447">
    <property type="protein sequence ID" value="XBH06244.1"/>
    <property type="molecule type" value="Genomic_DNA"/>
</dbReference>
<dbReference type="AlphaFoldDB" id="A0AAU7CLH1"/>
<dbReference type="InterPro" id="IPR005247">
    <property type="entry name" value="YbhB_YbcL/LppC-like"/>
</dbReference>
<organism evidence="2">
    <name type="scientific">Singulisphaera sp. Ch08</name>
    <dbReference type="NCBI Taxonomy" id="3120278"/>
    <lineage>
        <taxon>Bacteria</taxon>
        <taxon>Pseudomonadati</taxon>
        <taxon>Planctomycetota</taxon>
        <taxon>Planctomycetia</taxon>
        <taxon>Isosphaerales</taxon>
        <taxon>Isosphaeraceae</taxon>
        <taxon>Singulisphaera</taxon>
    </lineage>
</organism>
<name>A0AAU7CLH1_9BACT</name>
<dbReference type="Pfam" id="PF01161">
    <property type="entry name" value="PBP"/>
    <property type="match status" value="1"/>
</dbReference>
<dbReference type="PANTHER" id="PTHR30289:SF1">
    <property type="entry name" value="PEBP (PHOSPHATIDYLETHANOLAMINE-BINDING PROTEIN) FAMILY PROTEIN"/>
    <property type="match status" value="1"/>
</dbReference>
<dbReference type="InterPro" id="IPR036610">
    <property type="entry name" value="PEBP-like_sf"/>
</dbReference>
<dbReference type="NCBIfam" id="TIGR00481">
    <property type="entry name" value="YbhB/YbcL family Raf kinase inhibitor-like protein"/>
    <property type="match status" value="1"/>
</dbReference>
<keyword evidence="2" id="KW-0649">Protein kinase inhibitor</keyword>
<evidence type="ECO:0000256" key="1">
    <source>
        <dbReference type="SAM" id="MobiDB-lite"/>
    </source>
</evidence>
<evidence type="ECO:0000313" key="2">
    <source>
        <dbReference type="EMBL" id="XBH06244.1"/>
    </source>
</evidence>
<dbReference type="GO" id="GO:0004860">
    <property type="term" value="F:protein kinase inhibitor activity"/>
    <property type="evidence" value="ECO:0007669"/>
    <property type="project" value="UniProtKB-KW"/>
</dbReference>
<dbReference type="InterPro" id="IPR008914">
    <property type="entry name" value="PEBP"/>
</dbReference>
<feature type="region of interest" description="Disordered" evidence="1">
    <location>
        <begin position="1"/>
        <end position="38"/>
    </location>
</feature>
<accession>A0AAU7CLH1</accession>
<sequence length="157" mass="16943">MNMTIRSKAFDDGQAIPRRYGEDGEDVSPPLTWSGQPDGTRELALIVDDPDAPTAEPWVHWVIYKIPGGIHTLPEGLPRTPMPNAPTGALQGKNSWGGAGYRGPAPPRGHGTHHYHFRLYALDAPLQAAGGLDKGALIQAMQGHILAHAELIGTYKR</sequence>
<dbReference type="RefSeq" id="WP_406699093.1">
    <property type="nucleotide sequence ID" value="NZ_CP155447.1"/>
</dbReference>
<dbReference type="CDD" id="cd00865">
    <property type="entry name" value="PEBP_bact_arch"/>
    <property type="match status" value="1"/>
</dbReference>
<dbReference type="SUPFAM" id="SSF49777">
    <property type="entry name" value="PEBP-like"/>
    <property type="match status" value="1"/>
</dbReference>
<dbReference type="PANTHER" id="PTHR30289">
    <property type="entry name" value="UNCHARACTERIZED PROTEIN YBCL-RELATED"/>
    <property type="match status" value="1"/>
</dbReference>
<gene>
    <name evidence="2" type="ORF">V5E97_09465</name>
</gene>
<protein>
    <submittedName>
        <fullName evidence="2">YbhB/YbcL family Raf kinase inhibitor-like protein</fullName>
    </submittedName>
</protein>
<proteinExistence type="predicted"/>
<reference evidence="2" key="1">
    <citation type="submission" date="2024-05" db="EMBL/GenBank/DDBJ databases">
        <title>Planctomycetes of the genus Singulisphaera possess chitinolytic capabilities.</title>
        <authorList>
            <person name="Ivanova A."/>
        </authorList>
    </citation>
    <scope>NUCLEOTIDE SEQUENCE</scope>
    <source>
        <strain evidence="2">Ch08T</strain>
    </source>
</reference>